<dbReference type="SUPFAM" id="SSF50249">
    <property type="entry name" value="Nucleic acid-binding proteins"/>
    <property type="match status" value="1"/>
</dbReference>
<dbReference type="GO" id="GO:0003735">
    <property type="term" value="F:structural constituent of ribosome"/>
    <property type="evidence" value="ECO:0007669"/>
    <property type="project" value="InterPro"/>
</dbReference>
<protein>
    <submittedName>
        <fullName evidence="5">Ribosomal protein L2</fullName>
    </submittedName>
</protein>
<dbReference type="Gene3D" id="2.40.50.140">
    <property type="entry name" value="Nucleic acid-binding proteins"/>
    <property type="match status" value="1"/>
</dbReference>
<dbReference type="SMART" id="SM01382">
    <property type="entry name" value="Ribosomal_L2_C"/>
    <property type="match status" value="1"/>
</dbReference>
<dbReference type="GO" id="GO:0006412">
    <property type="term" value="P:translation"/>
    <property type="evidence" value="ECO:0007669"/>
    <property type="project" value="InterPro"/>
</dbReference>
<evidence type="ECO:0000256" key="2">
    <source>
        <dbReference type="ARBA" id="ARBA00022980"/>
    </source>
</evidence>
<keyword evidence="3" id="KW-0687">Ribonucleoprotein</keyword>
<dbReference type="SUPFAM" id="SSF50104">
    <property type="entry name" value="Translation proteins SH3-like domain"/>
    <property type="match status" value="1"/>
</dbReference>
<dbReference type="InterPro" id="IPR012340">
    <property type="entry name" value="NA-bd_OB-fold"/>
</dbReference>
<accession>A0A4P9JLD3</accession>
<dbReference type="GO" id="GO:0005840">
    <property type="term" value="C:ribosome"/>
    <property type="evidence" value="ECO:0007669"/>
    <property type="project" value="UniProtKB-KW"/>
</dbReference>
<sequence length="268" mass="32049">MFLKFLTFKKIKPKTPARRNIIFYKTFFCLQKKFKYLSIRQKWLAGKNDSGRIIFRTRKSLLKRFRTVCINYNLRQKNLCFISSFQFIPFKNKLVSLVHFSNGLTMYYLTTDDQFLFVYYLRYKKKIARNIFLKLNIWKPFWAYIRRIPKLTLISYIKLDLWKKVQYCLSPGSKSKLWNIDKKKKNAVIILPSQAKKTISLYTIVLFGKMAVESNKKYFNTKSGYWRGFGIKSLTRGVAMNPIDHPHGGRTKAVRYQRTPWGKTTKFK</sequence>
<evidence type="ECO:0000313" key="5">
    <source>
        <dbReference type="EMBL" id="QCU82618.1"/>
    </source>
</evidence>
<keyword evidence="5" id="KW-0496">Mitochondrion</keyword>
<gene>
    <name evidence="5" type="primary">rpl2</name>
</gene>
<name>A0A4P9JLD3_9SPIT</name>
<dbReference type="Pfam" id="PF03947">
    <property type="entry name" value="Ribosomal_L2_C"/>
    <property type="match status" value="1"/>
</dbReference>
<organism evidence="5">
    <name type="scientific">Pseudourostyla cristata</name>
    <dbReference type="NCBI Taxonomy" id="293816"/>
    <lineage>
        <taxon>Eukaryota</taxon>
        <taxon>Sar</taxon>
        <taxon>Alveolata</taxon>
        <taxon>Ciliophora</taxon>
        <taxon>Intramacronucleata</taxon>
        <taxon>Spirotrichea</taxon>
        <taxon>Stichotrichia</taxon>
        <taxon>Urostylida</taxon>
        <taxon>Pseudourostylidae</taxon>
        <taxon>Pseudourostyla</taxon>
    </lineage>
</organism>
<dbReference type="AlphaFoldDB" id="A0A4P9JLD3"/>
<geneLocation type="mitochondrion" evidence="5"/>
<dbReference type="Gene3D" id="4.10.950.10">
    <property type="entry name" value="Ribosomal protein L2, domain 3"/>
    <property type="match status" value="1"/>
</dbReference>
<proteinExistence type="inferred from homology"/>
<dbReference type="GO" id="GO:1990904">
    <property type="term" value="C:ribonucleoprotein complex"/>
    <property type="evidence" value="ECO:0007669"/>
    <property type="project" value="UniProtKB-KW"/>
</dbReference>
<evidence type="ECO:0000256" key="1">
    <source>
        <dbReference type="ARBA" id="ARBA00005636"/>
    </source>
</evidence>
<dbReference type="InterPro" id="IPR022669">
    <property type="entry name" value="Ribosomal_uL2_C"/>
</dbReference>
<reference evidence="5" key="1">
    <citation type="journal article" date="2019" name="Mitochondrial DNA Part B Resour">
        <title>The mitochondrial genome of the ciliate Pseudourostyla cristata (Ciliophora, Urostylida).</title>
        <authorList>
            <person name="Park K.-M."/>
            <person name="Min G.-S."/>
            <person name="Kim S."/>
        </authorList>
    </citation>
    <scope>NUCLEOTIDE SEQUENCE</scope>
</reference>
<feature type="domain" description="Large ribosomal subunit protein uL2 C-terminal" evidence="4">
    <location>
        <begin position="137"/>
        <end position="264"/>
    </location>
</feature>
<keyword evidence="2 5" id="KW-0689">Ribosomal protein</keyword>
<dbReference type="InterPro" id="IPR014726">
    <property type="entry name" value="Ribosomal_uL2_dom3"/>
</dbReference>
<evidence type="ECO:0000256" key="3">
    <source>
        <dbReference type="ARBA" id="ARBA00023274"/>
    </source>
</evidence>
<evidence type="ECO:0000259" key="4">
    <source>
        <dbReference type="SMART" id="SM01382"/>
    </source>
</evidence>
<dbReference type="InterPro" id="IPR008991">
    <property type="entry name" value="Translation_prot_SH3-like_sf"/>
</dbReference>
<dbReference type="EMBL" id="MH888186">
    <property type="protein sequence ID" value="QCU82618.1"/>
    <property type="molecule type" value="Genomic_DNA"/>
</dbReference>
<comment type="similarity">
    <text evidence="1">Belongs to the universal ribosomal protein uL2 family.</text>
</comment>